<dbReference type="OrthoDB" id="430436at2759"/>
<evidence type="ECO:0000313" key="1">
    <source>
        <dbReference type="EMBL" id="CCA76277.1"/>
    </source>
</evidence>
<dbReference type="AlphaFoldDB" id="G4TY84"/>
<comment type="caution">
    <text evidence="1">The sequence shown here is derived from an EMBL/GenBank/DDBJ whole genome shotgun (WGS) entry which is preliminary data.</text>
</comment>
<evidence type="ECO:0000313" key="2">
    <source>
        <dbReference type="Proteomes" id="UP000007148"/>
    </source>
</evidence>
<sequence length="48" mass="4840">MANALDGFMSILPGYKNHMQIHVADLGKAVVTAGLLGTAGLPQGGTSD</sequence>
<name>G4TY84_SERID</name>
<organism evidence="1 2">
    <name type="scientific">Serendipita indica (strain DSM 11827)</name>
    <name type="common">Root endophyte fungus</name>
    <name type="synonym">Piriformospora indica</name>
    <dbReference type="NCBI Taxonomy" id="1109443"/>
    <lineage>
        <taxon>Eukaryota</taxon>
        <taxon>Fungi</taxon>
        <taxon>Dikarya</taxon>
        <taxon>Basidiomycota</taxon>
        <taxon>Agaricomycotina</taxon>
        <taxon>Agaricomycetes</taxon>
        <taxon>Sebacinales</taxon>
        <taxon>Serendipitaceae</taxon>
        <taxon>Serendipita</taxon>
    </lineage>
</organism>
<dbReference type="HOGENOM" id="CLU_3160199_0_0_1"/>
<gene>
    <name evidence="1" type="ORF">PIIN_10272</name>
</gene>
<dbReference type="InParanoid" id="G4TY84"/>
<keyword evidence="2" id="KW-1185">Reference proteome</keyword>
<proteinExistence type="predicted"/>
<reference evidence="1 2" key="1">
    <citation type="journal article" date="2011" name="PLoS Pathog.">
        <title>Endophytic Life Strategies Decoded by Genome and Transcriptome Analyses of the Mutualistic Root Symbiont Piriformospora indica.</title>
        <authorList>
            <person name="Zuccaro A."/>
            <person name="Lahrmann U."/>
            <person name="Guldener U."/>
            <person name="Langen G."/>
            <person name="Pfiffi S."/>
            <person name="Biedenkopf D."/>
            <person name="Wong P."/>
            <person name="Samans B."/>
            <person name="Grimm C."/>
            <person name="Basiewicz M."/>
            <person name="Murat C."/>
            <person name="Martin F."/>
            <person name="Kogel K.H."/>
        </authorList>
    </citation>
    <scope>NUCLEOTIDE SEQUENCE [LARGE SCALE GENOMIC DNA]</scope>
    <source>
        <strain evidence="1 2">DSM 11827</strain>
    </source>
</reference>
<dbReference type="Proteomes" id="UP000007148">
    <property type="component" value="Unassembled WGS sequence"/>
</dbReference>
<protein>
    <submittedName>
        <fullName evidence="1">Uncharacterized protein</fullName>
    </submittedName>
</protein>
<dbReference type="EMBL" id="CAFZ01000676">
    <property type="protein sequence ID" value="CCA76277.1"/>
    <property type="molecule type" value="Genomic_DNA"/>
</dbReference>
<accession>G4TY84</accession>